<gene>
    <name evidence="2" type="ORF">UU14_C0002G0004</name>
</gene>
<accession>A0A0G0TD66</accession>
<feature type="transmembrane region" description="Helical" evidence="1">
    <location>
        <begin position="59"/>
        <end position="77"/>
    </location>
</feature>
<evidence type="ECO:0000313" key="3">
    <source>
        <dbReference type="Proteomes" id="UP000034664"/>
    </source>
</evidence>
<feature type="transmembrane region" description="Helical" evidence="1">
    <location>
        <begin position="6"/>
        <end position="27"/>
    </location>
</feature>
<feature type="transmembrane region" description="Helical" evidence="1">
    <location>
        <begin position="205"/>
        <end position="226"/>
    </location>
</feature>
<protein>
    <recommendedName>
        <fullName evidence="4">Glycosyltransferase RgtA/B/C/D-like domain-containing protein</fullName>
    </recommendedName>
</protein>
<dbReference type="EMBL" id="LBZM01000002">
    <property type="protein sequence ID" value="KKR72751.1"/>
    <property type="molecule type" value="Genomic_DNA"/>
</dbReference>
<evidence type="ECO:0008006" key="4">
    <source>
        <dbReference type="Google" id="ProtNLM"/>
    </source>
</evidence>
<proteinExistence type="predicted"/>
<keyword evidence="1" id="KW-1133">Transmembrane helix</keyword>
<dbReference type="Proteomes" id="UP000034664">
    <property type="component" value="Unassembled WGS sequence"/>
</dbReference>
<evidence type="ECO:0000313" key="2">
    <source>
        <dbReference type="EMBL" id="KKR72751.1"/>
    </source>
</evidence>
<feature type="transmembrane region" description="Helical" evidence="1">
    <location>
        <begin position="353"/>
        <end position="369"/>
    </location>
</feature>
<comment type="caution">
    <text evidence="2">The sequence shown here is derived from an EMBL/GenBank/DDBJ whole genome shotgun (WGS) entry which is preliminary data.</text>
</comment>
<dbReference type="AlphaFoldDB" id="A0A0G0TD66"/>
<sequence>MKINKNILFILSVSIALLQFAFISFILMKRIGAFGCFDDCHNFATGYFMLKGRQIYSEIFYNHQMIMPFISYLIQLITSPDSLYSLVQYHRIFVTGFSFIATLGLILRFKWRGIIFSLLYEPIKFYFLGDRFLPEAFIPYFIAYLVGIVWESLERKKLTRSDAVVAGFITWLIVFLREPYVPVALLLFGFLVIKNITSITSRLSVFIFAILSILTLLMIPVSDYVFTVGTVNQQTVLAHETESTDLWGSGIISILFYPFTALFQSPTTINGKLLFGLSSVYIFLFFWNVVKKQNRVFIVITFLALALAAIRYVPSEAMFYEAFHMLPWLGLFIMTVSILTYNTVNSYQGRKRYIAPIILLCIWLFSIGYPKSFIYEDISTLEEFSDGYAHYQRNGDVIKKLSHPDDTVFVELWDDIIYWQTGLDSAYQYGLYTPLMESFPRYTTARDEMFAHDPPDFYYCSDGYIYKSDQLIPEKYTNDYQELLENNEPSCIFVHINKISEISDEQWKSVEALGFNLVQMEK</sequence>
<keyword evidence="1" id="KW-0812">Transmembrane</keyword>
<organism evidence="2 3">
    <name type="scientific">Candidatus Roizmanbacteria bacterium GW2011_GWB1_40_7</name>
    <dbReference type="NCBI Taxonomy" id="1618482"/>
    <lineage>
        <taxon>Bacteria</taxon>
        <taxon>Candidatus Roizmaniibacteriota</taxon>
    </lineage>
</organism>
<name>A0A0G0TD66_9BACT</name>
<feature type="transmembrane region" description="Helical" evidence="1">
    <location>
        <begin position="132"/>
        <end position="150"/>
    </location>
</feature>
<keyword evidence="1" id="KW-0472">Membrane</keyword>
<feature type="transmembrane region" description="Helical" evidence="1">
    <location>
        <begin position="170"/>
        <end position="193"/>
    </location>
</feature>
<feature type="transmembrane region" description="Helical" evidence="1">
    <location>
        <begin position="325"/>
        <end position="341"/>
    </location>
</feature>
<feature type="transmembrane region" description="Helical" evidence="1">
    <location>
        <begin position="296"/>
        <end position="313"/>
    </location>
</feature>
<feature type="transmembrane region" description="Helical" evidence="1">
    <location>
        <begin position="246"/>
        <end position="264"/>
    </location>
</feature>
<reference evidence="2 3" key="1">
    <citation type="journal article" date="2015" name="Nature">
        <title>rRNA introns, odd ribosomes, and small enigmatic genomes across a large radiation of phyla.</title>
        <authorList>
            <person name="Brown C.T."/>
            <person name="Hug L.A."/>
            <person name="Thomas B.C."/>
            <person name="Sharon I."/>
            <person name="Castelle C.J."/>
            <person name="Singh A."/>
            <person name="Wilkins M.J."/>
            <person name="Williams K.H."/>
            <person name="Banfield J.F."/>
        </authorList>
    </citation>
    <scope>NUCLEOTIDE SEQUENCE [LARGE SCALE GENOMIC DNA]</scope>
</reference>
<feature type="transmembrane region" description="Helical" evidence="1">
    <location>
        <begin position="89"/>
        <end position="111"/>
    </location>
</feature>
<evidence type="ECO:0000256" key="1">
    <source>
        <dbReference type="SAM" id="Phobius"/>
    </source>
</evidence>
<feature type="transmembrane region" description="Helical" evidence="1">
    <location>
        <begin position="273"/>
        <end position="290"/>
    </location>
</feature>